<gene>
    <name evidence="5" type="ORF">COY32_00515</name>
</gene>
<evidence type="ECO:0000313" key="5">
    <source>
        <dbReference type="EMBL" id="PIZ48130.1"/>
    </source>
</evidence>
<name>A0A2M7TM23_UNCKA</name>
<dbReference type="InterPro" id="IPR000644">
    <property type="entry name" value="CBS_dom"/>
</dbReference>
<dbReference type="PANTHER" id="PTHR43080">
    <property type="entry name" value="CBS DOMAIN-CONTAINING PROTEIN CBSX3, MITOCHONDRIAL"/>
    <property type="match status" value="1"/>
</dbReference>
<keyword evidence="1 2" id="KW-0129">CBS domain</keyword>
<feature type="domain" description="CBS" evidence="4">
    <location>
        <begin position="238"/>
        <end position="296"/>
    </location>
</feature>
<feature type="compositionally biased region" description="Basic and acidic residues" evidence="3">
    <location>
        <begin position="220"/>
        <end position="234"/>
    </location>
</feature>
<protein>
    <recommendedName>
        <fullName evidence="4">CBS domain-containing protein</fullName>
    </recommendedName>
</protein>
<dbReference type="PROSITE" id="PS51371">
    <property type="entry name" value="CBS"/>
    <property type="match status" value="3"/>
</dbReference>
<dbReference type="PANTHER" id="PTHR43080:SF29">
    <property type="entry name" value="OS02G0818000 PROTEIN"/>
    <property type="match status" value="1"/>
</dbReference>
<dbReference type="Pfam" id="PF00571">
    <property type="entry name" value="CBS"/>
    <property type="match status" value="3"/>
</dbReference>
<comment type="caution">
    <text evidence="5">The sequence shown here is derived from an EMBL/GenBank/DDBJ whole genome shotgun (WGS) entry which is preliminary data.</text>
</comment>
<proteinExistence type="predicted"/>
<feature type="domain" description="CBS" evidence="4">
    <location>
        <begin position="149"/>
        <end position="207"/>
    </location>
</feature>
<organism evidence="5 6">
    <name type="scientific">candidate division WWE3 bacterium CG_4_10_14_0_2_um_filter_41_14</name>
    <dbReference type="NCBI Taxonomy" id="1975072"/>
    <lineage>
        <taxon>Bacteria</taxon>
        <taxon>Katanobacteria</taxon>
    </lineage>
</organism>
<evidence type="ECO:0000313" key="6">
    <source>
        <dbReference type="Proteomes" id="UP000228920"/>
    </source>
</evidence>
<accession>A0A2M7TM23</accession>
<evidence type="ECO:0000256" key="2">
    <source>
        <dbReference type="PROSITE-ProRule" id="PRU00703"/>
    </source>
</evidence>
<dbReference type="InterPro" id="IPR046342">
    <property type="entry name" value="CBS_dom_sf"/>
</dbReference>
<evidence type="ECO:0000259" key="4">
    <source>
        <dbReference type="PROSITE" id="PS51371"/>
    </source>
</evidence>
<dbReference type="InterPro" id="IPR051257">
    <property type="entry name" value="Diverse_CBS-Domain"/>
</dbReference>
<feature type="region of interest" description="Disordered" evidence="3">
    <location>
        <begin position="211"/>
        <end position="234"/>
    </location>
</feature>
<dbReference type="Proteomes" id="UP000228920">
    <property type="component" value="Unassembled WGS sequence"/>
</dbReference>
<dbReference type="CDD" id="cd02205">
    <property type="entry name" value="CBS_pair_SF"/>
    <property type="match status" value="1"/>
</dbReference>
<dbReference type="SMART" id="SM00116">
    <property type="entry name" value="CBS"/>
    <property type="match status" value="3"/>
</dbReference>
<dbReference type="EMBL" id="PFNL01000012">
    <property type="protein sequence ID" value="PIZ48130.1"/>
    <property type="molecule type" value="Genomic_DNA"/>
</dbReference>
<dbReference type="SUPFAM" id="SSF54631">
    <property type="entry name" value="CBS-domain pair"/>
    <property type="match status" value="2"/>
</dbReference>
<evidence type="ECO:0000256" key="3">
    <source>
        <dbReference type="SAM" id="MobiDB-lite"/>
    </source>
</evidence>
<feature type="domain" description="CBS" evidence="4">
    <location>
        <begin position="86"/>
        <end position="142"/>
    </location>
</feature>
<evidence type="ECO:0000256" key="1">
    <source>
        <dbReference type="ARBA" id="ARBA00023122"/>
    </source>
</evidence>
<sequence length="405" mass="45573">MNTQTHKIIKDDSAKNRFDISSYISSIDDVIKSEADDTLGSVMPLLQSSHSPLFVFTKENEFLGLISPYEALYTHRYPYTTKVSSIARMPPQITKETQLYDVATFMLEARVYILPLFDENKQIVGVIDSKDIFQNLIQDKDLLTFISSTVKAHTPITANGNSSVGDIFQTMRDKNVSRVVLIDDNGVLSGIVSRKDLHNALMKPTDKQRFGKNATAQTDRAFDTEKESRGDDPIEKYATSNVHTLRSDTKQEEIIKQLITSEHNSIVLIEKYQKPVGFLSMRDVLAGLESLRPEATINIIMTKPTRNVSEDDVKEAEEVLLIFGKKMNKRIAIDKIEVTFDEPKSPSEESILFNTTLIVSPIAGLKIVSQTKNSSFIDGIHSAIAQIEKQERRSGLSREDTRHTN</sequence>
<reference evidence="6" key="1">
    <citation type="submission" date="2017-09" db="EMBL/GenBank/DDBJ databases">
        <title>Depth-based differentiation of microbial function through sediment-hosted aquifers and enrichment of novel symbionts in the deep terrestrial subsurface.</title>
        <authorList>
            <person name="Probst A.J."/>
            <person name="Ladd B."/>
            <person name="Jarett J.K."/>
            <person name="Geller-Mcgrath D.E."/>
            <person name="Sieber C.M.K."/>
            <person name="Emerson J.B."/>
            <person name="Anantharaman K."/>
            <person name="Thomas B.C."/>
            <person name="Malmstrom R."/>
            <person name="Stieglmeier M."/>
            <person name="Klingl A."/>
            <person name="Woyke T."/>
            <person name="Ryan C.M."/>
            <person name="Banfield J.F."/>
        </authorList>
    </citation>
    <scope>NUCLEOTIDE SEQUENCE [LARGE SCALE GENOMIC DNA]</scope>
</reference>
<dbReference type="AlphaFoldDB" id="A0A2M7TM23"/>
<dbReference type="Gene3D" id="3.10.580.10">
    <property type="entry name" value="CBS-domain"/>
    <property type="match status" value="3"/>
</dbReference>